<dbReference type="EMBL" id="JAIXNE010000004">
    <property type="protein sequence ID" value="MCA6077521.1"/>
    <property type="molecule type" value="Genomic_DNA"/>
</dbReference>
<dbReference type="RefSeq" id="WP_225698320.1">
    <property type="nucleotide sequence ID" value="NZ_JAIXNE010000002.1"/>
</dbReference>
<dbReference type="Proteomes" id="UP001139409">
    <property type="component" value="Unassembled WGS sequence"/>
</dbReference>
<name>A0A9X1HQC9_9BACT</name>
<gene>
    <name evidence="2" type="ORF">LDX50_10070</name>
    <name evidence="3" type="ORF">LDX50_16040</name>
    <name evidence="4" type="ORF">LDX50_21760</name>
</gene>
<dbReference type="AlphaFoldDB" id="A0A9X1HQC9"/>
<accession>A0A9X1HQC9</accession>
<evidence type="ECO:0000313" key="2">
    <source>
        <dbReference type="EMBL" id="MCA6075216.1"/>
    </source>
</evidence>
<evidence type="ECO:0000256" key="1">
    <source>
        <dbReference type="SAM" id="Phobius"/>
    </source>
</evidence>
<reference evidence="3" key="1">
    <citation type="submission" date="2021-09" db="EMBL/GenBank/DDBJ databases">
        <title>Fulvivirga sp. isolated from coastal sediment.</title>
        <authorList>
            <person name="Yu H."/>
        </authorList>
    </citation>
    <scope>NUCLEOTIDE SEQUENCE</scope>
    <source>
        <strain evidence="3">1062</strain>
    </source>
</reference>
<organism evidence="3 5">
    <name type="scientific">Fulvivirga sedimenti</name>
    <dbReference type="NCBI Taxonomy" id="2879465"/>
    <lineage>
        <taxon>Bacteria</taxon>
        <taxon>Pseudomonadati</taxon>
        <taxon>Bacteroidota</taxon>
        <taxon>Cytophagia</taxon>
        <taxon>Cytophagales</taxon>
        <taxon>Fulvivirgaceae</taxon>
        <taxon>Fulvivirga</taxon>
    </lineage>
</organism>
<sequence length="53" mass="6137">MKFYSAVSNNELQIVFYMILLGSVFFICHECIGMFLNWVTDSYSSISAQANFR</sequence>
<evidence type="ECO:0000313" key="5">
    <source>
        <dbReference type="Proteomes" id="UP001139409"/>
    </source>
</evidence>
<comment type="caution">
    <text evidence="3">The sequence shown here is derived from an EMBL/GenBank/DDBJ whole genome shotgun (WGS) entry which is preliminary data.</text>
</comment>
<evidence type="ECO:0000313" key="3">
    <source>
        <dbReference type="EMBL" id="MCA6076393.1"/>
    </source>
</evidence>
<keyword evidence="1" id="KW-0472">Membrane</keyword>
<protein>
    <submittedName>
        <fullName evidence="3">Uncharacterized protein</fullName>
    </submittedName>
</protein>
<keyword evidence="1" id="KW-0812">Transmembrane</keyword>
<evidence type="ECO:0000313" key="4">
    <source>
        <dbReference type="EMBL" id="MCA6077521.1"/>
    </source>
</evidence>
<feature type="transmembrane region" description="Helical" evidence="1">
    <location>
        <begin position="14"/>
        <end position="39"/>
    </location>
</feature>
<dbReference type="EMBL" id="JAIXNE010000002">
    <property type="protein sequence ID" value="MCA6075216.1"/>
    <property type="molecule type" value="Genomic_DNA"/>
</dbReference>
<dbReference type="EMBL" id="JAIXNE010000003">
    <property type="protein sequence ID" value="MCA6076393.1"/>
    <property type="molecule type" value="Genomic_DNA"/>
</dbReference>
<keyword evidence="5" id="KW-1185">Reference proteome</keyword>
<proteinExistence type="predicted"/>
<keyword evidence="1" id="KW-1133">Transmembrane helix</keyword>